<dbReference type="InterPro" id="IPR011009">
    <property type="entry name" value="Kinase-like_dom_sf"/>
</dbReference>
<dbReference type="Pfam" id="PF00069">
    <property type="entry name" value="Pkinase"/>
    <property type="match status" value="1"/>
</dbReference>
<keyword evidence="2" id="KW-0723">Serine/threonine-protein kinase</keyword>
<dbReference type="PROSITE" id="PS50011">
    <property type="entry name" value="PROTEIN_KINASE_DOM"/>
    <property type="match status" value="1"/>
</dbReference>
<dbReference type="GO" id="GO:0004674">
    <property type="term" value="F:protein serine/threonine kinase activity"/>
    <property type="evidence" value="ECO:0007669"/>
    <property type="project" value="UniProtKB-KW"/>
</dbReference>
<evidence type="ECO:0000256" key="4">
    <source>
        <dbReference type="ARBA" id="ARBA00022741"/>
    </source>
</evidence>
<dbReference type="OrthoDB" id="9801841at2"/>
<dbReference type="FunFam" id="1.10.510.10:FF:000021">
    <property type="entry name" value="Serine/threonine protein kinase"/>
    <property type="match status" value="1"/>
</dbReference>
<dbReference type="PANTHER" id="PTHR43289:SF6">
    <property type="entry name" value="SERINE_THREONINE-PROTEIN KINASE NEKL-3"/>
    <property type="match status" value="1"/>
</dbReference>
<dbReference type="Gene3D" id="3.30.200.20">
    <property type="entry name" value="Phosphorylase Kinase, domain 1"/>
    <property type="match status" value="1"/>
</dbReference>
<evidence type="ECO:0000256" key="5">
    <source>
        <dbReference type="ARBA" id="ARBA00022777"/>
    </source>
</evidence>
<evidence type="ECO:0000313" key="10">
    <source>
        <dbReference type="EMBL" id="AWV89584.1"/>
    </source>
</evidence>
<dbReference type="AlphaFoldDB" id="A0A2Z4FLM1"/>
<dbReference type="CDD" id="cd14014">
    <property type="entry name" value="STKc_PknB_like"/>
    <property type="match status" value="1"/>
</dbReference>
<accession>A0A2Z4FLM1</accession>
<dbReference type="SMART" id="SM00220">
    <property type="entry name" value="S_TKc"/>
    <property type="match status" value="1"/>
</dbReference>
<dbReference type="PANTHER" id="PTHR43289">
    <property type="entry name" value="MITOGEN-ACTIVATED PROTEIN KINASE KINASE KINASE 20-RELATED"/>
    <property type="match status" value="1"/>
</dbReference>
<dbReference type="FunFam" id="3.30.200.20:FF:000035">
    <property type="entry name" value="Serine/threonine protein kinase Stk1"/>
    <property type="match status" value="1"/>
</dbReference>
<organism evidence="10 11">
    <name type="scientific">Bradymonas sediminis</name>
    <dbReference type="NCBI Taxonomy" id="1548548"/>
    <lineage>
        <taxon>Bacteria</taxon>
        <taxon>Deltaproteobacteria</taxon>
        <taxon>Bradymonadales</taxon>
        <taxon>Bradymonadaceae</taxon>
        <taxon>Bradymonas</taxon>
    </lineage>
</organism>
<keyword evidence="5" id="KW-0418">Kinase</keyword>
<comment type="catalytic activity">
    <reaction evidence="7">
        <text>L-threonyl-[protein] + ATP = O-phospho-L-threonyl-[protein] + ADP + H(+)</text>
        <dbReference type="Rhea" id="RHEA:46608"/>
        <dbReference type="Rhea" id="RHEA-COMP:11060"/>
        <dbReference type="Rhea" id="RHEA-COMP:11605"/>
        <dbReference type="ChEBI" id="CHEBI:15378"/>
        <dbReference type="ChEBI" id="CHEBI:30013"/>
        <dbReference type="ChEBI" id="CHEBI:30616"/>
        <dbReference type="ChEBI" id="CHEBI:61977"/>
        <dbReference type="ChEBI" id="CHEBI:456216"/>
        <dbReference type="EC" id="2.7.11.1"/>
    </reaction>
</comment>
<reference evidence="10 11" key="1">
    <citation type="submission" date="2018-06" db="EMBL/GenBank/DDBJ databases">
        <title>Lujinxingia sediminis gen. nov. sp. nov., a new facultative anaerobic member of the class Deltaproteobacteria, and proposal of Lujinxingaceae fam. nov.</title>
        <authorList>
            <person name="Guo L.-Y."/>
            <person name="Li C.-M."/>
            <person name="Wang S."/>
            <person name="Du Z.-J."/>
        </authorList>
    </citation>
    <scope>NUCLEOTIDE SEQUENCE [LARGE SCALE GENOMIC DNA]</scope>
    <source>
        <strain evidence="10 11">FA350</strain>
    </source>
</reference>
<dbReference type="PROSITE" id="PS00107">
    <property type="entry name" value="PROTEIN_KINASE_ATP"/>
    <property type="match status" value="1"/>
</dbReference>
<evidence type="ECO:0000256" key="6">
    <source>
        <dbReference type="ARBA" id="ARBA00022840"/>
    </source>
</evidence>
<dbReference type="KEGG" id="bsed:DN745_09640"/>
<dbReference type="Proteomes" id="UP000249799">
    <property type="component" value="Chromosome"/>
</dbReference>
<evidence type="ECO:0000313" key="11">
    <source>
        <dbReference type="Proteomes" id="UP000249799"/>
    </source>
</evidence>
<dbReference type="EMBL" id="CP030032">
    <property type="protein sequence ID" value="AWV89584.1"/>
    <property type="molecule type" value="Genomic_DNA"/>
</dbReference>
<keyword evidence="6" id="KW-0067">ATP-binding</keyword>
<gene>
    <name evidence="10" type="ORF">DN745_09640</name>
</gene>
<dbReference type="PROSITE" id="PS00108">
    <property type="entry name" value="PROTEIN_KINASE_ST"/>
    <property type="match status" value="1"/>
</dbReference>
<dbReference type="InterPro" id="IPR017441">
    <property type="entry name" value="Protein_kinase_ATP_BS"/>
</dbReference>
<protein>
    <recommendedName>
        <fullName evidence="1">non-specific serine/threonine protein kinase</fullName>
        <ecNumber evidence="1">2.7.11.1</ecNumber>
    </recommendedName>
</protein>
<dbReference type="EC" id="2.7.11.1" evidence="1"/>
<comment type="catalytic activity">
    <reaction evidence="8">
        <text>L-seryl-[protein] + ATP = O-phospho-L-seryl-[protein] + ADP + H(+)</text>
        <dbReference type="Rhea" id="RHEA:17989"/>
        <dbReference type="Rhea" id="RHEA-COMP:9863"/>
        <dbReference type="Rhea" id="RHEA-COMP:11604"/>
        <dbReference type="ChEBI" id="CHEBI:15378"/>
        <dbReference type="ChEBI" id="CHEBI:29999"/>
        <dbReference type="ChEBI" id="CHEBI:30616"/>
        <dbReference type="ChEBI" id="CHEBI:83421"/>
        <dbReference type="ChEBI" id="CHEBI:456216"/>
        <dbReference type="EC" id="2.7.11.1"/>
    </reaction>
</comment>
<feature type="domain" description="Protein kinase" evidence="9">
    <location>
        <begin position="9"/>
        <end position="267"/>
    </location>
</feature>
<sequence length="648" mass="71715">MIGTTISRYDILEELGQGGMSVVYLAQDTGLNRQVAVKLLHSHLANKPENRKRFRREAEAIARLRHENILDVYDVSDASEPRSYIVMEYVEGMNLRQFVEYHGAPPSEIVCLLGAQLCNALSHAHKQGVIHRDLKPENVMISTAGAVKLMDFGIAHVIGAETMTRTGSLIGSPAHMAPEMIDGAQVDARADIFALGTILYWMGTGRLPFCGDNTPQVLRNVMESRYARPEDVEPTLSHDLARIIERTLHTDPAERFQSADALKLELLAAVHAVGLEDHESMLSAYFSGPKRYGADFPAMVVPKLIDCAKRSNQRGSTAVAISYFNRVLAYDPGNEEVRECLRNLHRGRRIWLGAAAAVALCLVAGGAWAGYSYWDGVQRREAAAALTQRTLEDATTNARVMLAQNAAQRGVREAHAFAYLELPRLQAGEVARGVAAQARAVTRTPLQRFQDARAMRQISKVKQSPTRIIKERVQLPLQGEATSGDATPGEATDGEKTQVKTTPVEFKVFPPPTRLEIDGKPVSWQFGAVELTPGKHLLSASAPGCKPYRRFMVVNADKNDKIPVVLDWQDAHIRVESNKNVLVYVDSEPNPRSNGTHSSIRVPFERGKFYAPKTLNLRIKDSANLQRVQTREIEVEPGNTRVIKVNFP</sequence>
<dbReference type="SUPFAM" id="SSF56112">
    <property type="entry name" value="Protein kinase-like (PK-like)"/>
    <property type="match status" value="1"/>
</dbReference>
<evidence type="ECO:0000259" key="9">
    <source>
        <dbReference type="PROSITE" id="PS50011"/>
    </source>
</evidence>
<evidence type="ECO:0000256" key="1">
    <source>
        <dbReference type="ARBA" id="ARBA00012513"/>
    </source>
</evidence>
<dbReference type="RefSeq" id="WP_111334354.1">
    <property type="nucleotide sequence ID" value="NZ_CP030032.1"/>
</dbReference>
<keyword evidence="4" id="KW-0547">Nucleotide-binding</keyword>
<evidence type="ECO:0000256" key="7">
    <source>
        <dbReference type="ARBA" id="ARBA00047899"/>
    </source>
</evidence>
<keyword evidence="3" id="KW-0808">Transferase</keyword>
<keyword evidence="11" id="KW-1185">Reference proteome</keyword>
<evidence type="ECO:0000256" key="2">
    <source>
        <dbReference type="ARBA" id="ARBA00022527"/>
    </source>
</evidence>
<dbReference type="GO" id="GO:0005524">
    <property type="term" value="F:ATP binding"/>
    <property type="evidence" value="ECO:0007669"/>
    <property type="project" value="UniProtKB-UniRule"/>
</dbReference>
<evidence type="ECO:0000256" key="3">
    <source>
        <dbReference type="ARBA" id="ARBA00022679"/>
    </source>
</evidence>
<dbReference type="InterPro" id="IPR000719">
    <property type="entry name" value="Prot_kinase_dom"/>
</dbReference>
<dbReference type="Gene3D" id="1.10.510.10">
    <property type="entry name" value="Transferase(Phosphotransferase) domain 1"/>
    <property type="match status" value="1"/>
</dbReference>
<proteinExistence type="predicted"/>
<name>A0A2Z4FLM1_9DELT</name>
<dbReference type="InterPro" id="IPR008271">
    <property type="entry name" value="Ser/Thr_kinase_AS"/>
</dbReference>
<evidence type="ECO:0000256" key="8">
    <source>
        <dbReference type="ARBA" id="ARBA00048679"/>
    </source>
</evidence>